<feature type="signal peptide" evidence="14">
    <location>
        <begin position="1"/>
        <end position="25"/>
    </location>
</feature>
<dbReference type="InterPro" id="IPR036942">
    <property type="entry name" value="Beta-barrel_TonB_sf"/>
</dbReference>
<comment type="subcellular location">
    <subcellularLocation>
        <location evidence="1">Cell outer membrane</location>
        <topology evidence="1">Multi-pass membrane protein</topology>
    </subcellularLocation>
</comment>
<gene>
    <name evidence="17" type="ORF">J2D73_06810</name>
</gene>
<keyword evidence="18" id="KW-1185">Reference proteome</keyword>
<feature type="chain" id="PRO_5047251057" evidence="14">
    <location>
        <begin position="26"/>
        <end position="808"/>
    </location>
</feature>
<dbReference type="SUPFAM" id="SSF56935">
    <property type="entry name" value="Porins"/>
    <property type="match status" value="1"/>
</dbReference>
<dbReference type="InterPro" id="IPR000531">
    <property type="entry name" value="Beta-barrel_TonB"/>
</dbReference>
<keyword evidence="3" id="KW-1134">Transmembrane beta strand</keyword>
<proteinExistence type="inferred from homology"/>
<reference evidence="17 18" key="1">
    <citation type="submission" date="2021-03" db="EMBL/GenBank/DDBJ databases">
        <title>The complete genome sequence of Acetobacter sacchari TBRC 11175.</title>
        <authorList>
            <person name="Charoenyingcharoen P."/>
            <person name="Yukphan P."/>
        </authorList>
    </citation>
    <scope>NUCLEOTIDE SEQUENCE [LARGE SCALE GENOMIC DNA]</scope>
    <source>
        <strain evidence="17 18">TBRC 11175</strain>
    </source>
</reference>
<evidence type="ECO:0000256" key="7">
    <source>
        <dbReference type="ARBA" id="ARBA00023004"/>
    </source>
</evidence>
<evidence type="ECO:0000256" key="3">
    <source>
        <dbReference type="ARBA" id="ARBA00022452"/>
    </source>
</evidence>
<evidence type="ECO:0000259" key="16">
    <source>
        <dbReference type="Pfam" id="PF07715"/>
    </source>
</evidence>
<accession>A0ABS3LUD5</accession>
<keyword evidence="17" id="KW-0675">Receptor</keyword>
<keyword evidence="4" id="KW-0410">Iron transport</keyword>
<evidence type="ECO:0000313" key="17">
    <source>
        <dbReference type="EMBL" id="MBO1359508.1"/>
    </source>
</evidence>
<feature type="domain" description="TonB-dependent receptor plug" evidence="16">
    <location>
        <begin position="95"/>
        <end position="195"/>
    </location>
</feature>
<keyword evidence="9 12" id="KW-0798">TonB box</keyword>
<evidence type="ECO:0000256" key="10">
    <source>
        <dbReference type="ARBA" id="ARBA00023136"/>
    </source>
</evidence>
<evidence type="ECO:0000256" key="6">
    <source>
        <dbReference type="ARBA" id="ARBA00022729"/>
    </source>
</evidence>
<keyword evidence="6 14" id="KW-0732">Signal</keyword>
<evidence type="ECO:0000256" key="12">
    <source>
        <dbReference type="RuleBase" id="RU003357"/>
    </source>
</evidence>
<dbReference type="EMBL" id="JAFVMF010000006">
    <property type="protein sequence ID" value="MBO1359508.1"/>
    <property type="molecule type" value="Genomic_DNA"/>
</dbReference>
<feature type="region of interest" description="Disordered" evidence="13">
    <location>
        <begin position="24"/>
        <end position="103"/>
    </location>
</feature>
<dbReference type="PANTHER" id="PTHR32552">
    <property type="entry name" value="FERRICHROME IRON RECEPTOR-RELATED"/>
    <property type="match status" value="1"/>
</dbReference>
<sequence>MTHRRTLMVLASVSLMALGAGTMDAATTKKSTPRHSRPASRHAPTAKTPVAAPSTPSRTGVEASRASAESVNVHAELQTATGVTGSTPGGGLMPEQNAPKSRSGLTRDFIAKQSPTSNPTNMIASLPGVVTGSGDPLGTSDQQVSLSVRGLTQFELGYTYEGIPAADPLNFFIFTGTTADNENIQAINLAQGSADISAPLYNAVGGQLSETLRDPAAHFGGLVNLAYGSYALNREFIRLDSGEIGHTGVRSFASFSYEGADNWRGPGRGTRYHVDAKAVKEWGDGNRASFVLSYNSPTGYYLKTPTLAQWKSLGTKANYAYTYRNGGSSYYRFDENQRNSLILGAPAHFRLADNLTADVTPYFTYFWGYGNGGTTLPTQSSYVGDQNTGPLITSSSASTIVAAAIDTFHERHSGLNSAIHWTTKHNTLTLGYWYSYYTQQEHSYYAEADDQGHIASMIGDYPIYTSAGIPLSRYNINFVQQTNAIYINDVFKAFNDRLTIEAGFKEAMVSRMSTQLVPGANYKTTVNYAEPLPQFAISYKITPHDQIYINGSTAFRAPSSILTMADYFSTMTGKIAHSRATNLSPEYSIGEEIGFRHYGLVNISAALFNYNLTNRQLSSTVYMSGVATTASINAGGQTSRGAELEIGLRPWRHFSPYLSGQYLHATIDNNLSVGTDLLPTKGKTAVNTPAFSGAIGLSYDDGALFGNFSLNYVGSQYATFMNDQKIPSYITGAVTMGYRFRSLGFVKHPQIQLNLINLGNSGYLSGASSLVGNAKATRGVYGTSIAAQTPLYYVGGGFAGVVSLTAGF</sequence>
<feature type="compositionally biased region" description="Basic residues" evidence="13">
    <location>
        <begin position="31"/>
        <end position="40"/>
    </location>
</feature>
<protein>
    <submittedName>
        <fullName evidence="17">TonB-dependent receptor plug domain-containing protein</fullName>
    </submittedName>
</protein>
<evidence type="ECO:0000256" key="14">
    <source>
        <dbReference type="SAM" id="SignalP"/>
    </source>
</evidence>
<keyword evidence="10 12" id="KW-0472">Membrane</keyword>
<keyword evidence="7" id="KW-0408">Iron</keyword>
<comment type="similarity">
    <text evidence="12">Belongs to the TonB-dependent receptor family.</text>
</comment>
<evidence type="ECO:0000256" key="4">
    <source>
        <dbReference type="ARBA" id="ARBA00022496"/>
    </source>
</evidence>
<keyword evidence="11" id="KW-0998">Cell outer membrane</keyword>
<evidence type="ECO:0000256" key="8">
    <source>
        <dbReference type="ARBA" id="ARBA00023065"/>
    </source>
</evidence>
<evidence type="ECO:0000256" key="2">
    <source>
        <dbReference type="ARBA" id="ARBA00022448"/>
    </source>
</evidence>
<keyword evidence="5" id="KW-0812">Transmembrane</keyword>
<evidence type="ECO:0000259" key="15">
    <source>
        <dbReference type="Pfam" id="PF00593"/>
    </source>
</evidence>
<evidence type="ECO:0000256" key="11">
    <source>
        <dbReference type="ARBA" id="ARBA00023237"/>
    </source>
</evidence>
<dbReference type="PANTHER" id="PTHR32552:SF89">
    <property type="entry name" value="CATECHOLATE SIDEROPHORE RECEPTOR FIU"/>
    <property type="match status" value="1"/>
</dbReference>
<evidence type="ECO:0000256" key="1">
    <source>
        <dbReference type="ARBA" id="ARBA00004571"/>
    </source>
</evidence>
<dbReference type="Pfam" id="PF07715">
    <property type="entry name" value="Plug"/>
    <property type="match status" value="1"/>
</dbReference>
<keyword evidence="8" id="KW-0406">Ion transport</keyword>
<keyword evidence="2" id="KW-0813">Transport</keyword>
<dbReference type="Gene3D" id="2.40.170.20">
    <property type="entry name" value="TonB-dependent receptor, beta-barrel domain"/>
    <property type="match status" value="1"/>
</dbReference>
<evidence type="ECO:0000313" key="18">
    <source>
        <dbReference type="Proteomes" id="UP000664771"/>
    </source>
</evidence>
<dbReference type="InterPro" id="IPR039426">
    <property type="entry name" value="TonB-dep_rcpt-like"/>
</dbReference>
<dbReference type="InterPro" id="IPR012910">
    <property type="entry name" value="Plug_dom"/>
</dbReference>
<dbReference type="RefSeq" id="WP_207880721.1">
    <property type="nucleotide sequence ID" value="NZ_JAFVMF010000006.1"/>
</dbReference>
<evidence type="ECO:0000256" key="13">
    <source>
        <dbReference type="SAM" id="MobiDB-lite"/>
    </source>
</evidence>
<organism evidence="17 18">
    <name type="scientific">Acetobacter sacchari</name>
    <dbReference type="NCBI Taxonomy" id="2661687"/>
    <lineage>
        <taxon>Bacteria</taxon>
        <taxon>Pseudomonadati</taxon>
        <taxon>Pseudomonadota</taxon>
        <taxon>Alphaproteobacteria</taxon>
        <taxon>Acetobacterales</taxon>
        <taxon>Acetobacteraceae</taxon>
        <taxon>Acetobacter</taxon>
    </lineage>
</organism>
<evidence type="ECO:0000256" key="9">
    <source>
        <dbReference type="ARBA" id="ARBA00023077"/>
    </source>
</evidence>
<comment type="caution">
    <text evidence="17">The sequence shown here is derived from an EMBL/GenBank/DDBJ whole genome shotgun (WGS) entry which is preliminary data.</text>
</comment>
<name>A0ABS3LUD5_9PROT</name>
<feature type="domain" description="TonB-dependent receptor-like beta-barrel" evidence="15">
    <location>
        <begin position="288"/>
        <end position="758"/>
    </location>
</feature>
<evidence type="ECO:0000256" key="5">
    <source>
        <dbReference type="ARBA" id="ARBA00022692"/>
    </source>
</evidence>
<dbReference type="Pfam" id="PF00593">
    <property type="entry name" value="TonB_dep_Rec_b-barrel"/>
    <property type="match status" value="1"/>
</dbReference>
<dbReference type="Proteomes" id="UP000664771">
    <property type="component" value="Unassembled WGS sequence"/>
</dbReference>